<dbReference type="PANTHER" id="PTHR34580:SF3">
    <property type="entry name" value="PROTEIN PAFB"/>
    <property type="match status" value="1"/>
</dbReference>
<feature type="domain" description="WYL" evidence="1">
    <location>
        <begin position="126"/>
        <end position="190"/>
    </location>
</feature>
<feature type="domain" description="DNA-binding transcriptional repressor CapW C-terminal dimerisation" evidence="2">
    <location>
        <begin position="210"/>
        <end position="277"/>
    </location>
</feature>
<keyword evidence="4" id="KW-0238">DNA-binding</keyword>
<dbReference type="InterPro" id="IPR059019">
    <property type="entry name" value="WHD_CapW"/>
</dbReference>
<dbReference type="Pfam" id="PF13280">
    <property type="entry name" value="WYL"/>
    <property type="match status" value="1"/>
</dbReference>
<dbReference type="RefSeq" id="WP_223162569.1">
    <property type="nucleotide sequence ID" value="NZ_FQVK01000038.1"/>
</dbReference>
<dbReference type="PANTHER" id="PTHR34580">
    <property type="match status" value="1"/>
</dbReference>
<accession>A0A1M5BES5</accession>
<dbReference type="InterPro" id="IPR051534">
    <property type="entry name" value="CBASS_pafABC_assoc_protein"/>
</dbReference>
<evidence type="ECO:0000313" key="5">
    <source>
        <dbReference type="Proteomes" id="UP000325134"/>
    </source>
</evidence>
<feature type="domain" description="DNA-binding transcriptional repressor CapW winged helix-turn-helix" evidence="3">
    <location>
        <begin position="13"/>
        <end position="92"/>
    </location>
</feature>
<dbReference type="InterPro" id="IPR059020">
    <property type="entry name" value="CapW_CTD"/>
</dbReference>
<proteinExistence type="predicted"/>
<dbReference type="PIRSF" id="PIRSF015558">
    <property type="entry name" value="Txn_reg_DeoR_prd"/>
    <property type="match status" value="1"/>
</dbReference>
<dbReference type="GO" id="GO:0003677">
    <property type="term" value="F:DNA binding"/>
    <property type="evidence" value="ECO:0007669"/>
    <property type="project" value="UniProtKB-KW"/>
</dbReference>
<name>A0A1M5BES5_9RHOB</name>
<reference evidence="4 5" key="1">
    <citation type="submission" date="2016-11" db="EMBL/GenBank/DDBJ databases">
        <authorList>
            <person name="Varghese N."/>
            <person name="Submissions S."/>
        </authorList>
    </citation>
    <scope>NUCLEOTIDE SEQUENCE [LARGE SCALE GENOMIC DNA]</scope>
    <source>
        <strain evidence="4 5">DSM 29341</strain>
    </source>
</reference>
<dbReference type="EMBL" id="FQVK01000038">
    <property type="protein sequence ID" value="SHF40847.1"/>
    <property type="molecule type" value="Genomic_DNA"/>
</dbReference>
<keyword evidence="5" id="KW-1185">Reference proteome</keyword>
<dbReference type="InterPro" id="IPR016634">
    <property type="entry name" value="CapW-like"/>
</dbReference>
<dbReference type="AlphaFoldDB" id="A0A1M5BES5"/>
<evidence type="ECO:0000313" key="4">
    <source>
        <dbReference type="EMBL" id="SHF40847.1"/>
    </source>
</evidence>
<evidence type="ECO:0000259" key="2">
    <source>
        <dbReference type="Pfam" id="PF26107"/>
    </source>
</evidence>
<gene>
    <name evidence="4" type="ORF">SAMN05444279_1383</name>
</gene>
<dbReference type="Pfam" id="PF26107">
    <property type="entry name" value="BrxR_CTD"/>
    <property type="match status" value="1"/>
</dbReference>
<dbReference type="PROSITE" id="PS52050">
    <property type="entry name" value="WYL"/>
    <property type="match status" value="1"/>
</dbReference>
<organism evidence="4 5">
    <name type="scientific">Ruegeria intermedia</name>
    <dbReference type="NCBI Taxonomy" id="996115"/>
    <lineage>
        <taxon>Bacteria</taxon>
        <taxon>Pseudomonadati</taxon>
        <taxon>Pseudomonadota</taxon>
        <taxon>Alphaproteobacteria</taxon>
        <taxon>Rhodobacterales</taxon>
        <taxon>Roseobacteraceae</taxon>
        <taxon>Ruegeria</taxon>
    </lineage>
</organism>
<evidence type="ECO:0000259" key="1">
    <source>
        <dbReference type="Pfam" id="PF13280"/>
    </source>
</evidence>
<dbReference type="Proteomes" id="UP000325134">
    <property type="component" value="Unassembled WGS sequence"/>
</dbReference>
<dbReference type="Pfam" id="PF26109">
    <property type="entry name" value="WHD_BrxR"/>
    <property type="match status" value="1"/>
</dbReference>
<sequence>MTDDVPSPGRNLAPRFEFIEWRLFWEGHLNRRDLEDRFGISTPQASVDLRNYREVAGENIAYNATEKRFVATKGMKPRFLQVSANRLLLQLRALVNGVVRRDDVPFSQLPSVDVAPEIVRDVRAAVLQRILTAIQSKKAVSIHYRSLTSTRWRDIAPHALAFDGHRWHARAYCCERKEFRDFVLTRIERLGRLNPVSFNPGNDLAWQNKIELLLCPHPGLSEAQREAIQCDYEMRDGVRRIEMRLSLAYYFIKRLNLDIDVLEPARAQIRLQNLSEVEDAIVRAREKSKELCAAA</sequence>
<dbReference type="InterPro" id="IPR026881">
    <property type="entry name" value="WYL_dom"/>
</dbReference>
<evidence type="ECO:0000259" key="3">
    <source>
        <dbReference type="Pfam" id="PF26109"/>
    </source>
</evidence>
<protein>
    <submittedName>
        <fullName evidence="4">Predicted DNA-binding transcriptional regulator YafY, contains an HTH and WYL domains</fullName>
    </submittedName>
</protein>